<proteinExistence type="predicted"/>
<dbReference type="AlphaFoldDB" id="A0A9P0EBN6"/>
<protein>
    <submittedName>
        <fullName evidence="2">Uncharacterized protein</fullName>
    </submittedName>
</protein>
<evidence type="ECO:0000313" key="3">
    <source>
        <dbReference type="Proteomes" id="UP001152798"/>
    </source>
</evidence>
<reference evidence="2" key="1">
    <citation type="submission" date="2022-01" db="EMBL/GenBank/DDBJ databases">
        <authorList>
            <person name="King R."/>
        </authorList>
    </citation>
    <scope>NUCLEOTIDE SEQUENCE</scope>
</reference>
<dbReference type="Proteomes" id="UP001152798">
    <property type="component" value="Chromosome 2"/>
</dbReference>
<gene>
    <name evidence="2" type="ORF">NEZAVI_LOCUS4203</name>
</gene>
<sequence length="116" mass="12850">MESLGAVFLGTKLLNIVMLKDNDLNTTAPGEIYRFWTQNSSNTRKLGFGPEVIGNVQAVRGEDIVNSSERAIILGESLPDHQKEVKTDLNEETHTEEDKSSDELGLDHSLVILLNK</sequence>
<name>A0A9P0EBN6_NEZVI</name>
<evidence type="ECO:0000256" key="1">
    <source>
        <dbReference type="SAM" id="MobiDB-lite"/>
    </source>
</evidence>
<dbReference type="EMBL" id="OV725078">
    <property type="protein sequence ID" value="CAH1393550.1"/>
    <property type="molecule type" value="Genomic_DNA"/>
</dbReference>
<keyword evidence="3" id="KW-1185">Reference proteome</keyword>
<dbReference type="OrthoDB" id="20507at2759"/>
<evidence type="ECO:0000313" key="2">
    <source>
        <dbReference type="EMBL" id="CAH1393550.1"/>
    </source>
</evidence>
<feature type="region of interest" description="Disordered" evidence="1">
    <location>
        <begin position="82"/>
        <end position="103"/>
    </location>
</feature>
<organism evidence="2 3">
    <name type="scientific">Nezara viridula</name>
    <name type="common">Southern green stink bug</name>
    <name type="synonym">Cimex viridulus</name>
    <dbReference type="NCBI Taxonomy" id="85310"/>
    <lineage>
        <taxon>Eukaryota</taxon>
        <taxon>Metazoa</taxon>
        <taxon>Ecdysozoa</taxon>
        <taxon>Arthropoda</taxon>
        <taxon>Hexapoda</taxon>
        <taxon>Insecta</taxon>
        <taxon>Pterygota</taxon>
        <taxon>Neoptera</taxon>
        <taxon>Paraneoptera</taxon>
        <taxon>Hemiptera</taxon>
        <taxon>Heteroptera</taxon>
        <taxon>Panheteroptera</taxon>
        <taxon>Pentatomomorpha</taxon>
        <taxon>Pentatomoidea</taxon>
        <taxon>Pentatomidae</taxon>
        <taxon>Pentatominae</taxon>
        <taxon>Nezara</taxon>
    </lineage>
</organism>
<accession>A0A9P0EBN6</accession>